<dbReference type="EMBL" id="QRBI01000098">
    <property type="protein sequence ID" value="RMC17670.1"/>
    <property type="molecule type" value="Genomic_DNA"/>
</dbReference>
<evidence type="ECO:0000313" key="3">
    <source>
        <dbReference type="Proteomes" id="UP000269221"/>
    </source>
</evidence>
<feature type="region of interest" description="Disordered" evidence="1">
    <location>
        <begin position="18"/>
        <end position="48"/>
    </location>
</feature>
<sequence length="77" mass="9425">MGTLLSVSECLLGIAQGEEKREKRREEKRREEKRREEKRREEKRREEKRIQKWSLKMKKKVLDKVFLEGSNLQLPKT</sequence>
<evidence type="ECO:0000313" key="2">
    <source>
        <dbReference type="EMBL" id="RMC17670.1"/>
    </source>
</evidence>
<comment type="caution">
    <text evidence="2">The sequence shown here is derived from an EMBL/GenBank/DDBJ whole genome shotgun (WGS) entry which is preliminary data.</text>
</comment>
<name>A0A3M0L3X8_HIRRU</name>
<protein>
    <submittedName>
        <fullName evidence="2">Uncharacterized protein</fullName>
    </submittedName>
</protein>
<keyword evidence="3" id="KW-1185">Reference proteome</keyword>
<gene>
    <name evidence="2" type="ORF">DUI87_05334</name>
</gene>
<reference evidence="2 3" key="1">
    <citation type="submission" date="2018-07" db="EMBL/GenBank/DDBJ databases">
        <title>A high quality draft genome assembly of the barn swallow (H. rustica rustica).</title>
        <authorList>
            <person name="Formenti G."/>
            <person name="Chiara M."/>
            <person name="Poveda L."/>
            <person name="Francoijs K.-J."/>
            <person name="Bonisoli-Alquati A."/>
            <person name="Canova L."/>
            <person name="Gianfranceschi L."/>
            <person name="Horner D.S."/>
            <person name="Saino N."/>
        </authorList>
    </citation>
    <scope>NUCLEOTIDE SEQUENCE [LARGE SCALE GENOMIC DNA]</scope>
    <source>
        <strain evidence="2">Chelidonia</strain>
        <tissue evidence="2">Blood</tissue>
    </source>
</reference>
<dbReference type="AlphaFoldDB" id="A0A3M0L3X8"/>
<proteinExistence type="predicted"/>
<accession>A0A3M0L3X8</accession>
<organism evidence="2 3">
    <name type="scientific">Hirundo rustica rustica</name>
    <dbReference type="NCBI Taxonomy" id="333673"/>
    <lineage>
        <taxon>Eukaryota</taxon>
        <taxon>Metazoa</taxon>
        <taxon>Chordata</taxon>
        <taxon>Craniata</taxon>
        <taxon>Vertebrata</taxon>
        <taxon>Euteleostomi</taxon>
        <taxon>Archelosauria</taxon>
        <taxon>Archosauria</taxon>
        <taxon>Dinosauria</taxon>
        <taxon>Saurischia</taxon>
        <taxon>Theropoda</taxon>
        <taxon>Coelurosauria</taxon>
        <taxon>Aves</taxon>
        <taxon>Neognathae</taxon>
        <taxon>Neoaves</taxon>
        <taxon>Telluraves</taxon>
        <taxon>Australaves</taxon>
        <taxon>Passeriformes</taxon>
        <taxon>Sylvioidea</taxon>
        <taxon>Hirundinidae</taxon>
        <taxon>Hirundo</taxon>
    </lineage>
</organism>
<dbReference type="Proteomes" id="UP000269221">
    <property type="component" value="Unassembled WGS sequence"/>
</dbReference>
<evidence type="ECO:0000256" key="1">
    <source>
        <dbReference type="SAM" id="MobiDB-lite"/>
    </source>
</evidence>